<organism evidence="2 3">
    <name type="scientific">Ancylostoma caninum</name>
    <name type="common">Dog hookworm</name>
    <dbReference type="NCBI Taxonomy" id="29170"/>
    <lineage>
        <taxon>Eukaryota</taxon>
        <taxon>Metazoa</taxon>
        <taxon>Ecdysozoa</taxon>
        <taxon>Nematoda</taxon>
        <taxon>Chromadorea</taxon>
        <taxon>Rhabditida</taxon>
        <taxon>Rhabditina</taxon>
        <taxon>Rhabditomorpha</taxon>
        <taxon>Strongyloidea</taxon>
        <taxon>Ancylostomatidae</taxon>
        <taxon>Ancylostomatinae</taxon>
        <taxon>Ancylostoma</taxon>
    </lineage>
</organism>
<gene>
    <name evidence="2" type="ORF">ANCCAN_14774</name>
</gene>
<evidence type="ECO:0000313" key="2">
    <source>
        <dbReference type="EMBL" id="RCN39299.1"/>
    </source>
</evidence>
<dbReference type="EMBL" id="JOJR01000346">
    <property type="protein sequence ID" value="RCN39299.1"/>
    <property type="molecule type" value="Genomic_DNA"/>
</dbReference>
<feature type="chain" id="PRO_5016636364" evidence="1">
    <location>
        <begin position="24"/>
        <end position="99"/>
    </location>
</feature>
<proteinExistence type="predicted"/>
<protein>
    <submittedName>
        <fullName evidence="2">Uncharacterized protein</fullName>
    </submittedName>
</protein>
<accession>A0A368G7K7</accession>
<feature type="signal peptide" evidence="1">
    <location>
        <begin position="1"/>
        <end position="23"/>
    </location>
</feature>
<keyword evidence="1" id="KW-0732">Signal</keyword>
<keyword evidence="3" id="KW-1185">Reference proteome</keyword>
<evidence type="ECO:0000256" key="1">
    <source>
        <dbReference type="SAM" id="SignalP"/>
    </source>
</evidence>
<reference evidence="2 3" key="1">
    <citation type="submission" date="2014-10" db="EMBL/GenBank/DDBJ databases">
        <title>Draft genome of the hookworm Ancylostoma caninum.</title>
        <authorList>
            <person name="Mitreva M."/>
        </authorList>
    </citation>
    <scope>NUCLEOTIDE SEQUENCE [LARGE SCALE GENOMIC DNA]</scope>
    <source>
        <strain evidence="2 3">Baltimore</strain>
    </source>
</reference>
<dbReference type="Proteomes" id="UP000252519">
    <property type="component" value="Unassembled WGS sequence"/>
</dbReference>
<evidence type="ECO:0000313" key="3">
    <source>
        <dbReference type="Proteomes" id="UP000252519"/>
    </source>
</evidence>
<comment type="caution">
    <text evidence="2">The sequence shown here is derived from an EMBL/GenBank/DDBJ whole genome shotgun (WGS) entry which is preliminary data.</text>
</comment>
<name>A0A368G7K7_ANCCA</name>
<dbReference type="AlphaFoldDB" id="A0A368G7K7"/>
<sequence>MGSLLAPLLVLTTLFPIRLFVDGQQSQQDFLRQIQQPAVFQDFGGQNPAKYTEYEGNLVRYGEAFGDRYITDNQRQNGLNVRLHNFFPFYGGRYNYTLP</sequence>